<dbReference type="InterPro" id="IPR029068">
    <property type="entry name" value="Glyas_Bleomycin-R_OHBP_Dase"/>
</dbReference>
<reference evidence="2 3" key="1">
    <citation type="submission" date="2013-08" db="EMBL/GenBank/DDBJ databases">
        <title>Intrasporangium oryzae NRRL B-24470.</title>
        <authorList>
            <person name="Liu H."/>
            <person name="Wang G."/>
        </authorList>
    </citation>
    <scope>NUCLEOTIDE SEQUENCE [LARGE SCALE GENOMIC DNA]</scope>
    <source>
        <strain evidence="2 3">NRRL B-24470</strain>
    </source>
</reference>
<protein>
    <submittedName>
        <fullName evidence="2">Glyoxalase</fullName>
    </submittedName>
</protein>
<dbReference type="InterPro" id="IPR037523">
    <property type="entry name" value="VOC_core"/>
</dbReference>
<dbReference type="PANTHER" id="PTHR36113:SF6">
    <property type="entry name" value="FOSFOMYCIN RESISTANCE PROTEIN FOSX"/>
    <property type="match status" value="1"/>
</dbReference>
<dbReference type="PANTHER" id="PTHR36113">
    <property type="entry name" value="LYASE, PUTATIVE-RELATED-RELATED"/>
    <property type="match status" value="1"/>
</dbReference>
<dbReference type="AlphaFoldDB" id="W9G670"/>
<name>W9G670_9MICO</name>
<dbReference type="Pfam" id="PF13669">
    <property type="entry name" value="Glyoxalase_4"/>
    <property type="match status" value="1"/>
</dbReference>
<feature type="domain" description="VOC" evidence="1">
    <location>
        <begin position="1"/>
        <end position="125"/>
    </location>
</feature>
<evidence type="ECO:0000313" key="2">
    <source>
        <dbReference type="EMBL" id="EWT00303.1"/>
    </source>
</evidence>
<keyword evidence="3" id="KW-1185">Reference proteome</keyword>
<dbReference type="InterPro" id="IPR051332">
    <property type="entry name" value="Fosfomycin_Res_Enzymes"/>
</dbReference>
<dbReference type="PATRIC" id="fig|1386089.3.peg.3457"/>
<dbReference type="SUPFAM" id="SSF54593">
    <property type="entry name" value="Glyoxalase/Bleomycin resistance protein/Dihydroxybiphenyl dioxygenase"/>
    <property type="match status" value="1"/>
</dbReference>
<gene>
    <name evidence="2" type="ORF">N865_16310</name>
</gene>
<dbReference type="PROSITE" id="PS51819">
    <property type="entry name" value="VOC"/>
    <property type="match status" value="1"/>
</dbReference>
<dbReference type="STRING" id="1386089.N865_16310"/>
<accession>W9G670</accession>
<dbReference type="eggNOG" id="COG0346">
    <property type="taxonomic scope" value="Bacteria"/>
</dbReference>
<evidence type="ECO:0000259" key="1">
    <source>
        <dbReference type="PROSITE" id="PS51819"/>
    </source>
</evidence>
<dbReference type="Proteomes" id="UP000019489">
    <property type="component" value="Unassembled WGS sequence"/>
</dbReference>
<evidence type="ECO:0000313" key="3">
    <source>
        <dbReference type="Proteomes" id="UP000019489"/>
    </source>
</evidence>
<sequence length="125" mass="13910">MHHVEIWVDDIAAAGREWDWLLRRLGYRLGDDWGHGRAWELGSLYIVVEAGPDVVPGRHERRRAGLNHLAFHAGSRDEVDAVVAECAAHGWSLLFADRHPYAGGPDHYAAYLESGEGFEVELVAG</sequence>
<comment type="caution">
    <text evidence="2">The sequence shown here is derived from an EMBL/GenBank/DDBJ whole genome shotgun (WGS) entry which is preliminary data.</text>
</comment>
<dbReference type="Gene3D" id="3.10.180.10">
    <property type="entry name" value="2,3-Dihydroxybiphenyl 1,2-Dioxygenase, domain 1"/>
    <property type="match status" value="1"/>
</dbReference>
<dbReference type="EMBL" id="AWSA01000047">
    <property type="protein sequence ID" value="EWT00303.1"/>
    <property type="molecule type" value="Genomic_DNA"/>
</dbReference>
<proteinExistence type="predicted"/>
<organism evidence="2 3">
    <name type="scientific">Intrasporangium oryzae NRRL B-24470</name>
    <dbReference type="NCBI Taxonomy" id="1386089"/>
    <lineage>
        <taxon>Bacteria</taxon>
        <taxon>Bacillati</taxon>
        <taxon>Actinomycetota</taxon>
        <taxon>Actinomycetes</taxon>
        <taxon>Micrococcales</taxon>
        <taxon>Intrasporangiaceae</taxon>
        <taxon>Intrasporangium</taxon>
    </lineage>
</organism>